<dbReference type="Proteomes" id="UP001497512">
    <property type="component" value="Chromosome 5"/>
</dbReference>
<evidence type="ECO:0000256" key="1">
    <source>
        <dbReference type="SAM" id="Phobius"/>
    </source>
</evidence>
<dbReference type="EMBL" id="OZ019897">
    <property type="protein sequence ID" value="CAK9226370.1"/>
    <property type="molecule type" value="Genomic_DNA"/>
</dbReference>
<gene>
    <name evidence="2" type="ORF">CSSPTR1EN2_LOCUS18205</name>
</gene>
<name>A0ABP0UNX1_9BRYO</name>
<keyword evidence="1" id="KW-0812">Transmembrane</keyword>
<keyword evidence="3" id="KW-1185">Reference proteome</keyword>
<accession>A0ABP0UNX1</accession>
<protein>
    <submittedName>
        <fullName evidence="2">Uncharacterized protein</fullName>
    </submittedName>
</protein>
<keyword evidence="1" id="KW-1133">Transmembrane helix</keyword>
<keyword evidence="1" id="KW-0472">Membrane</keyword>
<proteinExistence type="predicted"/>
<evidence type="ECO:0000313" key="2">
    <source>
        <dbReference type="EMBL" id="CAK9226370.1"/>
    </source>
</evidence>
<organism evidence="2 3">
    <name type="scientific">Sphagnum troendelagicum</name>
    <dbReference type="NCBI Taxonomy" id="128251"/>
    <lineage>
        <taxon>Eukaryota</taxon>
        <taxon>Viridiplantae</taxon>
        <taxon>Streptophyta</taxon>
        <taxon>Embryophyta</taxon>
        <taxon>Bryophyta</taxon>
        <taxon>Sphagnophytina</taxon>
        <taxon>Sphagnopsida</taxon>
        <taxon>Sphagnales</taxon>
        <taxon>Sphagnaceae</taxon>
        <taxon>Sphagnum</taxon>
    </lineage>
</organism>
<reference evidence="2" key="1">
    <citation type="submission" date="2024-02" db="EMBL/GenBank/DDBJ databases">
        <authorList>
            <consortium name="ELIXIR-Norway"/>
            <consortium name="Elixir Norway"/>
        </authorList>
    </citation>
    <scope>NUCLEOTIDE SEQUENCE</scope>
</reference>
<evidence type="ECO:0000313" key="3">
    <source>
        <dbReference type="Proteomes" id="UP001497512"/>
    </source>
</evidence>
<sequence length="139" mass="16674">MTFIPSLQKKTRFKYSFIDIAFLSISAQKRSNEEEEEEEEEEGRFFHKFVFNLENFVLFCFAQEEGGLQIKRRGFADLDSTVVMGQSFQFSFLILEFQSLTRLNTKQLHMTKFFECFYYYNNVSTLFCFVLFCEIFGFF</sequence>
<feature type="transmembrane region" description="Helical" evidence="1">
    <location>
        <begin position="117"/>
        <end position="138"/>
    </location>
</feature>